<dbReference type="CDD" id="cd06261">
    <property type="entry name" value="TM_PBP2"/>
    <property type="match status" value="1"/>
</dbReference>
<keyword evidence="6 7" id="KW-0472">Membrane</keyword>
<dbReference type="InterPro" id="IPR035906">
    <property type="entry name" value="MetI-like_sf"/>
</dbReference>
<keyword evidence="3" id="KW-1003">Cell membrane</keyword>
<feature type="transmembrane region" description="Helical" evidence="7">
    <location>
        <begin position="12"/>
        <end position="31"/>
    </location>
</feature>
<dbReference type="Pfam" id="PF19300">
    <property type="entry name" value="BPD_transp_1_N"/>
    <property type="match status" value="1"/>
</dbReference>
<dbReference type="PROSITE" id="PS50928">
    <property type="entry name" value="ABC_TM1"/>
    <property type="match status" value="1"/>
</dbReference>
<dbReference type="GO" id="GO:0005886">
    <property type="term" value="C:plasma membrane"/>
    <property type="evidence" value="ECO:0007669"/>
    <property type="project" value="UniProtKB-SubCell"/>
</dbReference>
<dbReference type="GO" id="GO:0055085">
    <property type="term" value="P:transmembrane transport"/>
    <property type="evidence" value="ECO:0007669"/>
    <property type="project" value="InterPro"/>
</dbReference>
<evidence type="ECO:0000256" key="6">
    <source>
        <dbReference type="ARBA" id="ARBA00023136"/>
    </source>
</evidence>
<keyword evidence="10" id="KW-1185">Reference proteome</keyword>
<dbReference type="PANTHER" id="PTHR43163">
    <property type="entry name" value="DIPEPTIDE TRANSPORT SYSTEM PERMEASE PROTEIN DPPB-RELATED"/>
    <property type="match status" value="1"/>
</dbReference>
<feature type="domain" description="ABC transmembrane type-1" evidence="8">
    <location>
        <begin position="95"/>
        <end position="299"/>
    </location>
</feature>
<accession>A0A6L9XVC2</accession>
<protein>
    <submittedName>
        <fullName evidence="9">ABC transporter permease</fullName>
    </submittedName>
</protein>
<name>A0A6L9XVC2_9MICO</name>
<dbReference type="PANTHER" id="PTHR43163:SF3">
    <property type="entry name" value="PEPTIDE ABC TRANSPORTER PERMEASE PROTEIN"/>
    <property type="match status" value="1"/>
</dbReference>
<gene>
    <name evidence="9" type="ORF">G3T36_03600</name>
</gene>
<dbReference type="Gene3D" id="1.10.3720.10">
    <property type="entry name" value="MetI-like"/>
    <property type="match status" value="1"/>
</dbReference>
<organism evidence="9 10">
    <name type="scientific">Leifsonia tongyongensis</name>
    <dbReference type="NCBI Taxonomy" id="1268043"/>
    <lineage>
        <taxon>Bacteria</taxon>
        <taxon>Bacillati</taxon>
        <taxon>Actinomycetota</taxon>
        <taxon>Actinomycetes</taxon>
        <taxon>Micrococcales</taxon>
        <taxon>Microbacteriaceae</taxon>
        <taxon>Leifsonia</taxon>
    </lineage>
</organism>
<comment type="similarity">
    <text evidence="7">Belongs to the binding-protein-dependent transport system permease family.</text>
</comment>
<sequence>MTIPILKKLARAVAVLLVVTFVTFCLMFGNAEGIARGVLGLSATESDVQREIVKLGLDQPLFVQYGKWLLGVVTGDLGHSYFTGQSVNDALATRVPVTLSLVLGTLILTLLLSVVIGVAAAIFGGWIDRVVQFLTVLGAAVPAFIIGVVLVFSFAIAIPLFPATGYISLADDPAGWLHSITLPVAALLIGSVASAATQIRGAVLDVQGKDFVRTLRARGISEGPLLFRHVLRNASGPGLTVLSLQTIALLGGAVFVEQIFALPGIGQLANTSAQQGDVPIVMGIVLVTIVFVLIVNLLGDLANIALNPKARTR</sequence>
<keyword evidence="4 7" id="KW-0812">Transmembrane</keyword>
<keyword evidence="5 7" id="KW-1133">Transmembrane helix</keyword>
<feature type="transmembrane region" description="Helical" evidence="7">
    <location>
        <begin position="238"/>
        <end position="260"/>
    </location>
</feature>
<keyword evidence="2 7" id="KW-0813">Transport</keyword>
<evidence type="ECO:0000256" key="5">
    <source>
        <dbReference type="ARBA" id="ARBA00022989"/>
    </source>
</evidence>
<feature type="transmembrane region" description="Helical" evidence="7">
    <location>
        <begin position="101"/>
        <end position="126"/>
    </location>
</feature>
<feature type="transmembrane region" description="Helical" evidence="7">
    <location>
        <begin position="176"/>
        <end position="196"/>
    </location>
</feature>
<feature type="transmembrane region" description="Helical" evidence="7">
    <location>
        <begin position="280"/>
        <end position="306"/>
    </location>
</feature>
<evidence type="ECO:0000256" key="4">
    <source>
        <dbReference type="ARBA" id="ARBA00022692"/>
    </source>
</evidence>
<evidence type="ECO:0000256" key="1">
    <source>
        <dbReference type="ARBA" id="ARBA00004651"/>
    </source>
</evidence>
<dbReference type="EMBL" id="JAAGWY010000001">
    <property type="protein sequence ID" value="NEN04948.1"/>
    <property type="molecule type" value="Genomic_DNA"/>
</dbReference>
<dbReference type="InterPro" id="IPR045621">
    <property type="entry name" value="BPD_transp_1_N"/>
</dbReference>
<evidence type="ECO:0000256" key="7">
    <source>
        <dbReference type="RuleBase" id="RU363032"/>
    </source>
</evidence>
<evidence type="ECO:0000256" key="3">
    <source>
        <dbReference type="ARBA" id="ARBA00022475"/>
    </source>
</evidence>
<dbReference type="InterPro" id="IPR000515">
    <property type="entry name" value="MetI-like"/>
</dbReference>
<proteinExistence type="inferred from homology"/>
<dbReference type="Proteomes" id="UP000474967">
    <property type="component" value="Unassembled WGS sequence"/>
</dbReference>
<evidence type="ECO:0000313" key="9">
    <source>
        <dbReference type="EMBL" id="NEN04948.1"/>
    </source>
</evidence>
<dbReference type="AlphaFoldDB" id="A0A6L9XVC2"/>
<feature type="transmembrane region" description="Helical" evidence="7">
    <location>
        <begin position="133"/>
        <end position="156"/>
    </location>
</feature>
<comment type="subcellular location">
    <subcellularLocation>
        <location evidence="1 7">Cell membrane</location>
        <topology evidence="1 7">Multi-pass membrane protein</topology>
    </subcellularLocation>
</comment>
<dbReference type="Pfam" id="PF00528">
    <property type="entry name" value="BPD_transp_1"/>
    <property type="match status" value="1"/>
</dbReference>
<reference evidence="9 10" key="1">
    <citation type="journal article" date="2014" name="J. Microbiol.">
        <title>Diaminobutyricibacter tongyongensis gen. nov., sp. nov. and Homoserinibacter gongjuensis gen. nov., sp. nov. belong to the family Microbacteriaceae.</title>
        <authorList>
            <person name="Kim S.J."/>
            <person name="Ahn J.H."/>
            <person name="Weon H.Y."/>
            <person name="Hamada M."/>
            <person name="Suzuki K."/>
            <person name="Kwon S.W."/>
        </authorList>
    </citation>
    <scope>NUCLEOTIDE SEQUENCE [LARGE SCALE GENOMIC DNA]</scope>
    <source>
        <strain evidence="9 10">NBRC 108724</strain>
    </source>
</reference>
<comment type="caution">
    <text evidence="9">The sequence shown here is derived from an EMBL/GenBank/DDBJ whole genome shotgun (WGS) entry which is preliminary data.</text>
</comment>
<evidence type="ECO:0000259" key="8">
    <source>
        <dbReference type="PROSITE" id="PS50928"/>
    </source>
</evidence>
<evidence type="ECO:0000256" key="2">
    <source>
        <dbReference type="ARBA" id="ARBA00022448"/>
    </source>
</evidence>
<evidence type="ECO:0000313" key="10">
    <source>
        <dbReference type="Proteomes" id="UP000474967"/>
    </source>
</evidence>
<dbReference type="SUPFAM" id="SSF161098">
    <property type="entry name" value="MetI-like"/>
    <property type="match status" value="1"/>
</dbReference>